<organism evidence="4">
    <name type="scientific">Triticum aestivum</name>
    <name type="common">Wheat</name>
    <dbReference type="NCBI Taxonomy" id="4565"/>
    <lineage>
        <taxon>Eukaryota</taxon>
        <taxon>Viridiplantae</taxon>
        <taxon>Streptophyta</taxon>
        <taxon>Embryophyta</taxon>
        <taxon>Tracheophyta</taxon>
        <taxon>Spermatophyta</taxon>
        <taxon>Magnoliopsida</taxon>
        <taxon>Liliopsida</taxon>
        <taxon>Poales</taxon>
        <taxon>Poaceae</taxon>
        <taxon>BOP clade</taxon>
        <taxon>Pooideae</taxon>
        <taxon>Triticodae</taxon>
        <taxon>Triticeae</taxon>
        <taxon>Triticinae</taxon>
        <taxon>Triticum</taxon>
    </lineage>
</organism>
<feature type="region of interest" description="Disordered" evidence="1">
    <location>
        <begin position="302"/>
        <end position="418"/>
    </location>
</feature>
<protein>
    <recommendedName>
        <fullName evidence="3">DUF4220 domain-containing protein</fullName>
    </recommendedName>
</protein>
<evidence type="ECO:0000259" key="3">
    <source>
        <dbReference type="Pfam" id="PF13968"/>
    </source>
</evidence>
<proteinExistence type="predicted"/>
<dbReference type="Gramene" id="TraesCS1D02G090700.1">
    <property type="protein sequence ID" value="TraesCS1D02G090700.1"/>
    <property type="gene ID" value="TraesCS1D02G090700"/>
</dbReference>
<dbReference type="STRING" id="4565.A0A3B5ZRN7"/>
<evidence type="ECO:0000313" key="5">
    <source>
        <dbReference type="Proteomes" id="UP000019116"/>
    </source>
</evidence>
<accession>A0A3B5ZRN7</accession>
<dbReference type="EnsemblPlants" id="TraesCS1D02G090700.1">
    <property type="protein sequence ID" value="TraesCS1D02G090700.1"/>
    <property type="gene ID" value="TraesCS1D02G090700"/>
</dbReference>
<evidence type="ECO:0000256" key="1">
    <source>
        <dbReference type="SAM" id="MobiDB-lite"/>
    </source>
</evidence>
<dbReference type="Gramene" id="TraesARI1D03G00442120.1">
    <property type="protein sequence ID" value="TraesARI1D03G00442120.1"/>
    <property type="gene ID" value="TraesARI1D03G00442120"/>
</dbReference>
<dbReference type="Proteomes" id="UP000019116">
    <property type="component" value="Chromosome 1D"/>
</dbReference>
<dbReference type="InterPro" id="IPR025315">
    <property type="entry name" value="DUF4220"/>
</dbReference>
<keyword evidence="2" id="KW-0472">Membrane</keyword>
<dbReference type="Gramene" id="TraesJUL1D03G00439450.1">
    <property type="protein sequence ID" value="TraesJUL1D03G00439450.1"/>
    <property type="gene ID" value="TraesJUL1D03G00439450"/>
</dbReference>
<feature type="transmembrane region" description="Helical" evidence="2">
    <location>
        <begin position="128"/>
        <end position="149"/>
    </location>
</feature>
<feature type="transmembrane region" description="Helical" evidence="2">
    <location>
        <begin position="522"/>
        <end position="545"/>
    </location>
</feature>
<dbReference type="Gramene" id="TraesCLE_scaffold_102201_01G000100.1">
    <property type="protein sequence ID" value="TraesCLE_scaffold_102201_01G000100.1"/>
    <property type="gene ID" value="TraesCLE_scaffold_102201_01G000100"/>
</dbReference>
<feature type="transmembrane region" description="Helical" evidence="2">
    <location>
        <begin position="216"/>
        <end position="238"/>
    </location>
</feature>
<dbReference type="Gramene" id="TraesMAC1D03G00436360.1">
    <property type="protein sequence ID" value="TraesMAC1D03G00436360.1"/>
    <property type="gene ID" value="TraesMAC1D03G00436360"/>
</dbReference>
<dbReference type="Gramene" id="TraesSTA1D03G00435550.1">
    <property type="protein sequence ID" value="TraesSTA1D03G00435550.1"/>
    <property type="gene ID" value="TraesSTA1D03G00435550"/>
</dbReference>
<feature type="transmembrane region" description="Helical" evidence="2">
    <location>
        <begin position="193"/>
        <end position="210"/>
    </location>
</feature>
<evidence type="ECO:0000313" key="4">
    <source>
        <dbReference type="EnsemblPlants" id="TraesCS1D02G090700.1"/>
    </source>
</evidence>
<dbReference type="RefSeq" id="XP_044448417.1">
    <property type="nucleotide sequence ID" value="XM_044592482.1"/>
</dbReference>
<keyword evidence="5" id="KW-1185">Reference proteome</keyword>
<evidence type="ECO:0000256" key="2">
    <source>
        <dbReference type="SAM" id="Phobius"/>
    </source>
</evidence>
<dbReference type="Gramene" id="TraesJAG1D03G00436410.1">
    <property type="protein sequence ID" value="TraesJAG1D03G00436410.1"/>
    <property type="gene ID" value="TraesJAG1D03G00436410"/>
</dbReference>
<dbReference type="Gramene" id="TraesWEE_scaffold_166786_01G000100.1">
    <property type="protein sequence ID" value="TraesWEE_scaffold_166786_01G000100.1"/>
    <property type="gene ID" value="TraesWEE_scaffold_166786_01G000100"/>
</dbReference>
<dbReference type="OMA" id="ISSDWAK"/>
<gene>
    <name evidence="4" type="primary">LOC123180426</name>
</gene>
<dbReference type="Gramene" id="TraesJUL1D03G00439450.2">
    <property type="protein sequence ID" value="TraesJUL1D03G00439450.2"/>
    <property type="gene ID" value="TraesJUL1D03G00439450"/>
</dbReference>
<feature type="domain" description="DUF4220" evidence="3">
    <location>
        <begin position="134"/>
        <end position="627"/>
    </location>
</feature>
<dbReference type="Gramene" id="TraesCS1D03G0211900.1">
    <property type="protein sequence ID" value="TraesCS1D03G0211900.1.CDS"/>
    <property type="gene ID" value="TraesCS1D03G0211900"/>
</dbReference>
<sequence length="784" mass="89992">MVYLSVCRFSSDMRFGDSIYISLHVCHNYLFITSNSTPVEKAKLNYQNYSRRRFAEQGRMVRHPVKQLYNELPQAAPAPAQAQGGHTSWWHSEKMVGTQIELLLLLYVVIGAIQVVGNRYRRSINSAYVKYPLWLAYSASQPLVAYTLGVMYNSPFKETKSLLTTMFVVVALGRVNTMTAYNVDDNKRYTAQFFRHVLFVVSYMSMAITIPHTSGFLGWNALIHSLIAVFFLIFFLTMNGGRTCANIMASSFSDKGSLYLQTHMKIDQRASVAYDPVSLEGYNYLVFSFDQKKEHRKDEQEKIVEVNENDDEEKLVVEVDEKNDDEEERKHEKVDENDNEKEEEIMEVKEKDDDDDDEEEEQKHEKADENEKEKEEEIVEVKEKDDDNDDDDEEEEQKHEKDDDYDEGEEKSDDEDERGHITVSMVWSSSSGPFGGSEGPRLKELCLSFALFQLLRRRFFGADCPEAKLQKTHDLVFKGFLLDVERNYEAAYRIIETELAFTYDHFFSTTHSLFSAHGTINFFLSIFCVAVIYPSGIVTLIKDLLRYKHESLSSPSRVPWGRTGILTGVVLVMLSFALELLQLYVLISSDWAKVEFACRLPGLYFGKNLPQLFGYWQNKIGQHSLIKDLHGKSFIADLVGSLSYLFQSFHCYTSAFPRGFEHRGVKKADRIPLTDTVKLAIARTLKESNGQLSCGVSSLRQNFQGEEIPLWACNHETPARTMLIWHVATEYCVIAQCKIAELETLVLNHHTVAQEISSYCAYLMAFVLELLPDHPLETTNCFMK</sequence>
<feature type="compositionally biased region" description="Basic and acidic residues" evidence="1">
    <location>
        <begin position="361"/>
        <end position="385"/>
    </location>
</feature>
<dbReference type="Gramene" id="TraesCAD_scaffold_053843_01G000100.1">
    <property type="protein sequence ID" value="TraesCAD_scaffold_053843_01G000100.1"/>
    <property type="gene ID" value="TraesCAD_scaffold_053843_01G000100"/>
</dbReference>
<dbReference type="Pfam" id="PF13968">
    <property type="entry name" value="DUF4220"/>
    <property type="match status" value="1"/>
</dbReference>
<feature type="transmembrane region" description="Helical" evidence="2">
    <location>
        <begin position="161"/>
        <end position="181"/>
    </location>
</feature>
<feature type="transmembrane region" description="Helical" evidence="2">
    <location>
        <begin position="565"/>
        <end position="587"/>
    </location>
</feature>
<feature type="compositionally biased region" description="Acidic residues" evidence="1">
    <location>
        <begin position="386"/>
        <end position="395"/>
    </location>
</feature>
<dbReference type="Gramene" id="TraesNOR1D03G00443910.1">
    <property type="protein sequence ID" value="TraesNOR1D03G00443910.1"/>
    <property type="gene ID" value="TraesNOR1D03G00443910"/>
</dbReference>
<dbReference type="AlphaFoldDB" id="A0A3B5ZRN7"/>
<dbReference type="Gramene" id="TraesSYM1D03G00443000.1">
    <property type="protein sequence ID" value="TraesSYM1D03G00443000.1"/>
    <property type="gene ID" value="TraesSYM1D03G00443000"/>
</dbReference>
<dbReference type="Gramene" id="TraesLAC1D03G00440230.1">
    <property type="protein sequence ID" value="TraesLAC1D03G00440230.1"/>
    <property type="gene ID" value="TraesLAC1D03G00440230"/>
</dbReference>
<feature type="transmembrane region" description="Helical" evidence="2">
    <location>
        <begin position="96"/>
        <end position="116"/>
    </location>
</feature>
<dbReference type="Gramene" id="TraesROB_scaffold_132506_01G000100.1">
    <property type="protein sequence ID" value="TraesROB_scaffold_132506_01G000100.1"/>
    <property type="gene ID" value="TraesROB_scaffold_132506_01G000100"/>
</dbReference>
<keyword evidence="2" id="KW-0812">Transmembrane</keyword>
<dbReference type="Gramene" id="TraesLDM1D03G00438330.1">
    <property type="protein sequence ID" value="TraesLDM1D03G00438330.1"/>
    <property type="gene ID" value="TraesLDM1D03G00438330"/>
</dbReference>
<reference evidence="4" key="2">
    <citation type="submission" date="2018-10" db="UniProtKB">
        <authorList>
            <consortium name="EnsemblPlants"/>
        </authorList>
    </citation>
    <scope>IDENTIFICATION</scope>
</reference>
<name>A0A3B5ZRN7_WHEAT</name>
<keyword evidence="2" id="KW-1133">Transmembrane helix</keyword>
<feature type="compositionally biased region" description="Acidic residues" evidence="1">
    <location>
        <begin position="403"/>
        <end position="416"/>
    </location>
</feature>
<reference evidence="4" key="1">
    <citation type="submission" date="2018-08" db="EMBL/GenBank/DDBJ databases">
        <authorList>
            <person name="Rossello M."/>
        </authorList>
    </citation>
    <scope>NUCLEOTIDE SEQUENCE [LARGE SCALE GENOMIC DNA]</scope>
    <source>
        <strain evidence="4">cv. Chinese Spring</strain>
    </source>
</reference>
<dbReference type="GeneID" id="123180426"/>
<dbReference type="OrthoDB" id="627444at2759"/>
<dbReference type="PANTHER" id="PTHR31325">
    <property type="entry name" value="OS01G0798800 PROTEIN-RELATED"/>
    <property type="match status" value="1"/>
</dbReference>